<protein>
    <submittedName>
        <fullName evidence="1">Uncharacterized protein</fullName>
    </submittedName>
</protein>
<accession>A0ABT7CU56</accession>
<dbReference type="Proteomes" id="UP001228581">
    <property type="component" value="Unassembled WGS sequence"/>
</dbReference>
<keyword evidence="2" id="KW-1185">Reference proteome</keyword>
<name>A0ABT7CU56_9BACT</name>
<gene>
    <name evidence="1" type="ORF">QNI19_30510</name>
</gene>
<dbReference type="RefSeq" id="WP_314002801.1">
    <property type="nucleotide sequence ID" value="NZ_JASJOR010000009.1"/>
</dbReference>
<organism evidence="1 2">
    <name type="scientific">Xanthocytophaga flava</name>
    <dbReference type="NCBI Taxonomy" id="3048013"/>
    <lineage>
        <taxon>Bacteria</taxon>
        <taxon>Pseudomonadati</taxon>
        <taxon>Bacteroidota</taxon>
        <taxon>Cytophagia</taxon>
        <taxon>Cytophagales</taxon>
        <taxon>Rhodocytophagaceae</taxon>
        <taxon>Xanthocytophaga</taxon>
    </lineage>
</organism>
<dbReference type="EMBL" id="JASJOT010000031">
    <property type="protein sequence ID" value="MDJ1497310.1"/>
    <property type="molecule type" value="Genomic_DNA"/>
</dbReference>
<comment type="caution">
    <text evidence="1">The sequence shown here is derived from an EMBL/GenBank/DDBJ whole genome shotgun (WGS) entry which is preliminary data.</text>
</comment>
<evidence type="ECO:0000313" key="1">
    <source>
        <dbReference type="EMBL" id="MDJ1497310.1"/>
    </source>
</evidence>
<proteinExistence type="predicted"/>
<evidence type="ECO:0000313" key="2">
    <source>
        <dbReference type="Proteomes" id="UP001228581"/>
    </source>
</evidence>
<reference evidence="1 2" key="1">
    <citation type="submission" date="2023-05" db="EMBL/GenBank/DDBJ databases">
        <authorList>
            <person name="Zhang X."/>
        </authorList>
    </citation>
    <scope>NUCLEOTIDE SEQUENCE [LARGE SCALE GENOMIC DNA]</scope>
    <source>
        <strain evidence="1 2">DM2B3-1</strain>
    </source>
</reference>
<sequence>MATDGVKIINGDLAHDTYWGFMDMYDEGIPLEKIKASIEQGKEEYDDFEYEIFITAYALALWETGTLTDLIKQQVRNVIDKGVGVKVWKEEVSEAEGKARERELALFWKKINTAKRTIRKRKSYRRIVNLLFSEGDVLVFQLPDGSYCATLVLLISQGRGQCSYEFAKLTYRYTERPNLIDIKNYYVVGRKVSSGVEIEWASLLHEGMHKIIEQGGIDVIVRREAERTGKYFIGIDVIGVEHKTLKGFANRFERIGQLCFKPESKLCGLQGGETSFEGFQQCFDSLMSDLTTFKSELFPIQQFLAD</sequence>